<gene>
    <name evidence="11" type="ORF">FQA47_000979</name>
</gene>
<name>A0A834FN71_ORYME</name>
<feature type="domain" description="SH2" evidence="8">
    <location>
        <begin position="111"/>
        <end position="204"/>
    </location>
</feature>
<dbReference type="Pfam" id="PF02204">
    <property type="entry name" value="VPS9"/>
    <property type="match status" value="1"/>
</dbReference>
<evidence type="ECO:0000256" key="2">
    <source>
        <dbReference type="ARBA" id="ARBA00006919"/>
    </source>
</evidence>
<evidence type="ECO:0000259" key="9">
    <source>
        <dbReference type="PROSITE" id="PS50200"/>
    </source>
</evidence>
<evidence type="ECO:0000256" key="6">
    <source>
        <dbReference type="PROSITE-ProRule" id="PRU00191"/>
    </source>
</evidence>
<dbReference type="EMBL" id="WKFB01000059">
    <property type="protein sequence ID" value="KAF6737390.1"/>
    <property type="molecule type" value="Genomic_DNA"/>
</dbReference>
<dbReference type="GO" id="GO:0030139">
    <property type="term" value="C:endocytic vesicle"/>
    <property type="evidence" value="ECO:0007669"/>
    <property type="project" value="TreeGrafter"/>
</dbReference>
<dbReference type="SUPFAM" id="SSF55550">
    <property type="entry name" value="SH2 domain"/>
    <property type="match status" value="1"/>
</dbReference>
<feature type="domain" description="VPS9" evidence="10">
    <location>
        <begin position="707"/>
        <end position="847"/>
    </location>
</feature>
<evidence type="ECO:0000256" key="7">
    <source>
        <dbReference type="SAM" id="MobiDB-lite"/>
    </source>
</evidence>
<keyword evidence="4" id="KW-0963">Cytoplasm</keyword>
<dbReference type="FunFam" id="1.20.1050.80:FF:000002">
    <property type="entry name" value="Ras and Rab interactor 2"/>
    <property type="match status" value="1"/>
</dbReference>
<dbReference type="GO" id="GO:0031267">
    <property type="term" value="F:small GTPase binding"/>
    <property type="evidence" value="ECO:0007669"/>
    <property type="project" value="TreeGrafter"/>
</dbReference>
<evidence type="ECO:0000313" key="11">
    <source>
        <dbReference type="EMBL" id="KAF6737390.1"/>
    </source>
</evidence>
<keyword evidence="3" id="KW-0343">GTPase activation</keyword>
<dbReference type="PANTHER" id="PTHR23101">
    <property type="entry name" value="RAB GDP/GTP EXCHANGE FACTOR"/>
    <property type="match status" value="1"/>
</dbReference>
<proteinExistence type="inferred from homology"/>
<dbReference type="InterPro" id="IPR000980">
    <property type="entry name" value="SH2"/>
</dbReference>
<comment type="similarity">
    <text evidence="2">Belongs to the RIN (Ras interaction/interference) family.</text>
</comment>
<dbReference type="InterPro" id="IPR000159">
    <property type="entry name" value="RA_dom"/>
</dbReference>
<feature type="compositionally biased region" description="Polar residues" evidence="7">
    <location>
        <begin position="402"/>
        <end position="411"/>
    </location>
</feature>
<dbReference type="PROSITE" id="PS50001">
    <property type="entry name" value="SH2"/>
    <property type="match status" value="1"/>
</dbReference>
<dbReference type="GO" id="GO:0005829">
    <property type="term" value="C:cytosol"/>
    <property type="evidence" value="ECO:0007669"/>
    <property type="project" value="TreeGrafter"/>
</dbReference>
<dbReference type="PROSITE" id="PS51205">
    <property type="entry name" value="VPS9"/>
    <property type="match status" value="1"/>
</dbReference>
<feature type="compositionally biased region" description="Acidic residues" evidence="7">
    <location>
        <begin position="530"/>
        <end position="542"/>
    </location>
</feature>
<evidence type="ECO:0000256" key="5">
    <source>
        <dbReference type="ARBA" id="ARBA00022999"/>
    </source>
</evidence>
<dbReference type="InterPro" id="IPR003123">
    <property type="entry name" value="VPS9"/>
</dbReference>
<evidence type="ECO:0000259" key="10">
    <source>
        <dbReference type="PROSITE" id="PS51205"/>
    </source>
</evidence>
<accession>A0A834FN71</accession>
<feature type="region of interest" description="Disordered" evidence="7">
    <location>
        <begin position="974"/>
        <end position="996"/>
    </location>
</feature>
<evidence type="ECO:0000256" key="3">
    <source>
        <dbReference type="ARBA" id="ARBA00022468"/>
    </source>
</evidence>
<dbReference type="OrthoDB" id="21085at2759"/>
<reference evidence="11" key="1">
    <citation type="journal article" name="BMC Genomics">
        <title>Long-read sequencing and de novo genome assembly of marine medaka (Oryzias melastigma).</title>
        <authorList>
            <person name="Liang P."/>
            <person name="Saqib H.S.A."/>
            <person name="Ni X."/>
            <person name="Shen Y."/>
        </authorList>
    </citation>
    <scope>NUCLEOTIDE SEQUENCE</scope>
    <source>
        <strain evidence="11">Bigg-433</strain>
    </source>
</reference>
<dbReference type="SMART" id="SM00167">
    <property type="entry name" value="VPS9"/>
    <property type="match status" value="1"/>
</dbReference>
<dbReference type="InterPro" id="IPR045046">
    <property type="entry name" value="Vps9-like"/>
</dbReference>
<feature type="compositionally biased region" description="Pro residues" evidence="7">
    <location>
        <begin position="974"/>
        <end position="986"/>
    </location>
</feature>
<evidence type="ECO:0000313" key="12">
    <source>
        <dbReference type="Proteomes" id="UP000646548"/>
    </source>
</evidence>
<protein>
    <submittedName>
        <fullName evidence="11">Ras and Rab interactor 2</fullName>
    </submittedName>
</protein>
<organism evidence="11 12">
    <name type="scientific">Oryzias melastigma</name>
    <name type="common">Marine medaka</name>
    <dbReference type="NCBI Taxonomy" id="30732"/>
    <lineage>
        <taxon>Eukaryota</taxon>
        <taxon>Metazoa</taxon>
        <taxon>Chordata</taxon>
        <taxon>Craniata</taxon>
        <taxon>Vertebrata</taxon>
        <taxon>Euteleostomi</taxon>
        <taxon>Actinopterygii</taxon>
        <taxon>Neopterygii</taxon>
        <taxon>Teleostei</taxon>
        <taxon>Neoteleostei</taxon>
        <taxon>Acanthomorphata</taxon>
        <taxon>Ovalentaria</taxon>
        <taxon>Atherinomorphae</taxon>
        <taxon>Beloniformes</taxon>
        <taxon>Adrianichthyidae</taxon>
        <taxon>Oryziinae</taxon>
        <taxon>Oryzias</taxon>
    </lineage>
</organism>
<dbReference type="AlphaFoldDB" id="A0A834FN71"/>
<feature type="region of interest" description="Disordered" evidence="7">
    <location>
        <begin position="401"/>
        <end position="482"/>
    </location>
</feature>
<comment type="subcellular location">
    <subcellularLocation>
        <location evidence="1">Cytoplasm</location>
    </subcellularLocation>
</comment>
<sequence length="996" mass="108714">MVSLTDGHGNGMTSGGKTAPPQQQGKGHFFKLIDSFAWEIGSLRKEMGEKRKPSDGDQNILTLLRLSKEVGALFLQTADRPPALMASDPGYASLQRRLTVLDRVTHTHSVWLLLTLSQQGAVRILQRQPPGTFLVRKSSSLQRKVICLHTGRDAAAPVREFPIKESQCTFSLEGSTLSFADLFRLVAFCCFSRDVLPITLKLPECISSAATLSDLQEVSKTGAGFWDVELHNSRKSSVSPSGTAIPCRLRPHVQRAISPGGVQAFSLQTRPVSAVDCLQANGALCFFNPLFAKVHQSGGGTQSTSCIPDATREPLKGGVSITGEGHSCVDSLPVGGEGGRDTSPTWGAPGGPPAPPPSSTAEQPPAHAVGPRSMPGRISWTNSLTEQMERSSSLLPCYSSSDDICSSNPPQKSSPIPILWPPLSSPPHRASSFQSSSLEEDDSEKTTPRSSVLTDDVVSLDRGALEGSAGGGPRLSDMSFSTDSSDSLSFSQSFSFFIPFLHEPSPPTMADFDTHLPLSLPPPLLPNCSMEEDEEDEDEEPEYGVSLDSDPDLTVGPAGRSPKQPPSGGALVLQKALRGRLRKMSSVFHSLLTPQKKAVHRVLELSLDRTSYFGSLVQDFLSFMVDGGGAQAWLSFSSGLELLQTIRQFITQMKMYLRQSSEMQPPLESLIPEDHIDHVLERAMHKCVLKPLRPMVSAALQDFQVRSGAWQQLKENLSLAKAQHPQEMGVADMCPPDAVAIEKIRTKLLNMCALYSPEEKVRVLLGACKLIYTLMEDAAGRLCGADDFLPMLTYILAQCDLPELDNQVLYMMELLDPLLLHGEGGYYLTSTYGALSLIKNFQEEQAARVLSSETKNTLRQWHRRRTAKRPAPAIEDFQNYLRVALQEWDSGCTAKTLQVRPHATVEEVCRLCALKFKVLHPERYGLFLVMGGSSQQLGPDTHPQKLKAELHSNSSTAPFHFVFRRVSLTDQQPLPPCPSLQAPPPCTAQFSESTPT</sequence>
<dbReference type="GO" id="GO:0007165">
    <property type="term" value="P:signal transduction"/>
    <property type="evidence" value="ECO:0007669"/>
    <property type="project" value="InterPro"/>
</dbReference>
<dbReference type="Gene3D" id="3.30.505.10">
    <property type="entry name" value="SH2 domain"/>
    <property type="match status" value="1"/>
</dbReference>
<evidence type="ECO:0000259" key="8">
    <source>
        <dbReference type="PROSITE" id="PS50001"/>
    </source>
</evidence>
<dbReference type="SUPFAM" id="SSF109993">
    <property type="entry name" value="VPS9 domain"/>
    <property type="match status" value="1"/>
</dbReference>
<evidence type="ECO:0000256" key="1">
    <source>
        <dbReference type="ARBA" id="ARBA00004496"/>
    </source>
</evidence>
<evidence type="ECO:0000256" key="4">
    <source>
        <dbReference type="ARBA" id="ARBA00022490"/>
    </source>
</evidence>
<dbReference type="PROSITE" id="PS50200">
    <property type="entry name" value="RA"/>
    <property type="match status" value="1"/>
</dbReference>
<feature type="region of interest" description="Disordered" evidence="7">
    <location>
        <begin position="523"/>
        <end position="569"/>
    </location>
</feature>
<dbReference type="PANTHER" id="PTHR23101:SF51">
    <property type="entry name" value="RAS AND RAB INTERACTOR 2"/>
    <property type="match status" value="1"/>
</dbReference>
<dbReference type="GO" id="GO:0005096">
    <property type="term" value="F:GTPase activator activity"/>
    <property type="evidence" value="ECO:0007669"/>
    <property type="project" value="UniProtKB-KW"/>
</dbReference>
<dbReference type="SMART" id="SM00252">
    <property type="entry name" value="SH2"/>
    <property type="match status" value="1"/>
</dbReference>
<dbReference type="InterPro" id="IPR036860">
    <property type="entry name" value="SH2_dom_sf"/>
</dbReference>
<dbReference type="Pfam" id="PF23268">
    <property type="entry name" value="RIN1"/>
    <property type="match status" value="1"/>
</dbReference>
<dbReference type="GO" id="GO:0016192">
    <property type="term" value="P:vesicle-mediated transport"/>
    <property type="evidence" value="ECO:0007669"/>
    <property type="project" value="InterPro"/>
</dbReference>
<dbReference type="InterPro" id="IPR037191">
    <property type="entry name" value="VPS9_dom_sf"/>
</dbReference>
<feature type="region of interest" description="Disordered" evidence="7">
    <location>
        <begin position="1"/>
        <end position="24"/>
    </location>
</feature>
<comment type="caution">
    <text evidence="11">The sequence shown here is derived from an EMBL/GenBank/DDBJ whole genome shotgun (WGS) entry which is preliminary data.</text>
</comment>
<dbReference type="Proteomes" id="UP000646548">
    <property type="component" value="Unassembled WGS sequence"/>
</dbReference>
<dbReference type="SMART" id="SM00314">
    <property type="entry name" value="RA"/>
    <property type="match status" value="1"/>
</dbReference>
<dbReference type="Gene3D" id="1.20.1050.80">
    <property type="entry name" value="VPS9 domain"/>
    <property type="match status" value="1"/>
</dbReference>
<feature type="region of interest" description="Disordered" evidence="7">
    <location>
        <begin position="317"/>
        <end position="379"/>
    </location>
</feature>
<keyword evidence="5 6" id="KW-0727">SH2 domain</keyword>
<dbReference type="GO" id="GO:0005085">
    <property type="term" value="F:guanyl-nucleotide exchange factor activity"/>
    <property type="evidence" value="ECO:0007669"/>
    <property type="project" value="InterPro"/>
</dbReference>
<dbReference type="Pfam" id="PF00788">
    <property type="entry name" value="RA"/>
    <property type="match status" value="1"/>
</dbReference>
<feature type="domain" description="Ras-associating" evidence="9">
    <location>
        <begin position="877"/>
        <end position="968"/>
    </location>
</feature>